<feature type="compositionally biased region" description="Low complexity" evidence="7">
    <location>
        <begin position="236"/>
        <end position="262"/>
    </location>
</feature>
<dbReference type="GO" id="GO:0032259">
    <property type="term" value="P:methylation"/>
    <property type="evidence" value="ECO:0007669"/>
    <property type="project" value="UniProtKB-KW"/>
</dbReference>
<dbReference type="PROSITE" id="PS51515">
    <property type="entry name" value="BIN3_SAM"/>
    <property type="match status" value="1"/>
</dbReference>
<accession>A0A9P6PWK2</accession>
<dbReference type="InterPro" id="IPR039772">
    <property type="entry name" value="Bin3-like"/>
</dbReference>
<dbReference type="GO" id="GO:0040031">
    <property type="term" value="P:snRNA modification"/>
    <property type="evidence" value="ECO:0007669"/>
    <property type="project" value="TreeGrafter"/>
</dbReference>
<gene>
    <name evidence="9" type="ORF">DFQ27_006822</name>
</gene>
<dbReference type="SUPFAM" id="SSF53335">
    <property type="entry name" value="S-adenosyl-L-methionine-dependent methyltransferases"/>
    <property type="match status" value="1"/>
</dbReference>
<feature type="compositionally biased region" description="Polar residues" evidence="7">
    <location>
        <begin position="87"/>
        <end position="118"/>
    </location>
</feature>
<dbReference type="InterPro" id="IPR029063">
    <property type="entry name" value="SAM-dependent_MTases_sf"/>
</dbReference>
<dbReference type="GO" id="GO:0008171">
    <property type="term" value="F:O-methyltransferase activity"/>
    <property type="evidence" value="ECO:0007669"/>
    <property type="project" value="UniProtKB-UniRule"/>
</dbReference>
<dbReference type="PANTHER" id="PTHR12315">
    <property type="entry name" value="BICOID-INTERACTING PROTEIN RELATED"/>
    <property type="match status" value="1"/>
</dbReference>
<evidence type="ECO:0000256" key="1">
    <source>
        <dbReference type="ARBA" id="ARBA00008361"/>
    </source>
</evidence>
<feature type="region of interest" description="Disordered" evidence="7">
    <location>
        <begin position="366"/>
        <end position="392"/>
    </location>
</feature>
<evidence type="ECO:0000259" key="8">
    <source>
        <dbReference type="PROSITE" id="PS51515"/>
    </source>
</evidence>
<evidence type="ECO:0000256" key="4">
    <source>
        <dbReference type="ARBA" id="ARBA00022691"/>
    </source>
</evidence>
<evidence type="ECO:0000313" key="10">
    <source>
        <dbReference type="Proteomes" id="UP000807716"/>
    </source>
</evidence>
<dbReference type="Gene3D" id="3.40.50.150">
    <property type="entry name" value="Vaccinia Virus protein VP39"/>
    <property type="match status" value="1"/>
</dbReference>
<comment type="caution">
    <text evidence="9">The sequence shown here is derived from an EMBL/GenBank/DDBJ whole genome shotgun (WGS) entry which is preliminary data.</text>
</comment>
<evidence type="ECO:0000256" key="2">
    <source>
        <dbReference type="ARBA" id="ARBA00022603"/>
    </source>
</evidence>
<dbReference type="InterPro" id="IPR024160">
    <property type="entry name" value="BIN3_SAM-bd_dom"/>
</dbReference>
<evidence type="ECO:0000313" key="9">
    <source>
        <dbReference type="EMBL" id="KAG0254456.1"/>
    </source>
</evidence>
<feature type="region of interest" description="Disordered" evidence="7">
    <location>
        <begin position="77"/>
        <end position="155"/>
    </location>
</feature>
<protein>
    <recommendedName>
        <fullName evidence="6">RNA methyltransferase</fullName>
        <ecNumber evidence="6">2.1.1.-</ecNumber>
    </recommendedName>
</protein>
<dbReference type="GO" id="GO:0017069">
    <property type="term" value="F:snRNA binding"/>
    <property type="evidence" value="ECO:0007669"/>
    <property type="project" value="TreeGrafter"/>
</dbReference>
<proteinExistence type="inferred from homology"/>
<keyword evidence="4 5" id="KW-0949">S-adenosyl-L-methionine</keyword>
<dbReference type="Proteomes" id="UP000807716">
    <property type="component" value="Unassembled WGS sequence"/>
</dbReference>
<feature type="compositionally biased region" description="Polar residues" evidence="7">
    <location>
        <begin position="23"/>
        <end position="40"/>
    </location>
</feature>
<dbReference type="GO" id="GO:0008173">
    <property type="term" value="F:RNA methyltransferase activity"/>
    <property type="evidence" value="ECO:0007669"/>
    <property type="project" value="UniProtKB-UniRule"/>
</dbReference>
<evidence type="ECO:0000256" key="6">
    <source>
        <dbReference type="RuleBase" id="RU367087"/>
    </source>
</evidence>
<feature type="domain" description="Bin3-type SAM" evidence="8">
    <location>
        <begin position="275"/>
        <end position="570"/>
    </location>
</feature>
<feature type="compositionally biased region" description="Basic and acidic residues" evidence="7">
    <location>
        <begin position="382"/>
        <end position="391"/>
    </location>
</feature>
<dbReference type="EC" id="2.1.1.-" evidence="6"/>
<dbReference type="OrthoDB" id="540004at2759"/>
<keyword evidence="3 6" id="KW-0808">Transferase</keyword>
<dbReference type="PANTHER" id="PTHR12315:SF0">
    <property type="entry name" value="7SK SNRNA METHYLPHOSPHATE CAPPING ENZYME"/>
    <property type="match status" value="1"/>
</dbReference>
<comment type="similarity">
    <text evidence="1 6">Belongs to the methyltransferase superfamily.</text>
</comment>
<keyword evidence="10" id="KW-1185">Reference proteome</keyword>
<evidence type="ECO:0000256" key="7">
    <source>
        <dbReference type="SAM" id="MobiDB-lite"/>
    </source>
</evidence>
<feature type="compositionally biased region" description="Basic and acidic residues" evidence="7">
    <location>
        <begin position="129"/>
        <end position="141"/>
    </location>
</feature>
<name>A0A9P6PWK2_9FUNG</name>
<keyword evidence="2 6" id="KW-0489">Methyltransferase</keyword>
<dbReference type="AlphaFoldDB" id="A0A9P6PWK2"/>
<feature type="region of interest" description="Disordered" evidence="7">
    <location>
        <begin position="236"/>
        <end position="265"/>
    </location>
</feature>
<feature type="region of interest" description="Disordered" evidence="7">
    <location>
        <begin position="1"/>
        <end position="40"/>
    </location>
</feature>
<reference evidence="9" key="1">
    <citation type="journal article" date="2020" name="Fungal Divers.">
        <title>Resolving the Mortierellaceae phylogeny through synthesis of multi-gene phylogenetics and phylogenomics.</title>
        <authorList>
            <person name="Vandepol N."/>
            <person name="Liber J."/>
            <person name="Desiro A."/>
            <person name="Na H."/>
            <person name="Kennedy M."/>
            <person name="Barry K."/>
            <person name="Grigoriev I.V."/>
            <person name="Miller A.N."/>
            <person name="O'Donnell K."/>
            <person name="Stajich J.E."/>
            <person name="Bonito G."/>
        </authorList>
    </citation>
    <scope>NUCLEOTIDE SEQUENCE</scope>
    <source>
        <strain evidence="9">BC1065</strain>
    </source>
</reference>
<sequence>MEPRKRSQDLLQEDNEITKRRATNATASTSGTLVPRSVTSLVPRQTLGRKKNVAVDRKNRKVPAAFQVLPSIKTVNLHGDNDRAGSAEQQAAPQSCSTTHGGKLSTNDNQGGWPQSAPNRKRHQQQWSDSDHVEKQHKPHLDQSLPPADDDSQHLSLSSNILNVPVHQLKDYVPRPKHHTVTRVKKNNQKEVGYPYGNYPRYYEGRVRGVMGAASKSKQQAKVRCPTDLLLFQKESPTTSAPSLPSPSALMSSSSTTAPAQTARERYRDHAKMVDGRLEFLEPQWFRFKRVLDIGCNSGLLTLFIGLHYQPVRIQGVDIDSALIQQATKFTLKTYSKLAPQAYPSPRTWSGERALSYTDYLKHSIPLTPPNNSTSAAEDGSEATRESKDTGDLLSNLNTFPYYEDYFPKSMGVMHGYLPIPAKTDESKYVFPHNMEFRVTDWAAEDEESEDNEGNEDAEDGLWDVILGFSLTKWIHLHHGDEGIKRFFHKVYRSLAPGGIFLLEPQKFSTYNKRAKLIPEMYTTYSSIRFKPDQFEQFLLEEVGFRRAVHLGRLESKAKNLNRPIVMYCK</sequence>
<evidence type="ECO:0000256" key="3">
    <source>
        <dbReference type="ARBA" id="ARBA00022679"/>
    </source>
</evidence>
<dbReference type="EMBL" id="JAAAJB010000514">
    <property type="protein sequence ID" value="KAG0254456.1"/>
    <property type="molecule type" value="Genomic_DNA"/>
</dbReference>
<dbReference type="Pfam" id="PF06859">
    <property type="entry name" value="Bin3"/>
    <property type="match status" value="1"/>
</dbReference>
<organism evidence="9 10">
    <name type="scientific">Actinomortierella ambigua</name>
    <dbReference type="NCBI Taxonomy" id="1343610"/>
    <lineage>
        <taxon>Eukaryota</taxon>
        <taxon>Fungi</taxon>
        <taxon>Fungi incertae sedis</taxon>
        <taxon>Mucoromycota</taxon>
        <taxon>Mortierellomycotina</taxon>
        <taxon>Mortierellomycetes</taxon>
        <taxon>Mortierellales</taxon>
        <taxon>Mortierellaceae</taxon>
        <taxon>Actinomortierella</taxon>
    </lineage>
</organism>
<dbReference type="CDD" id="cd02440">
    <property type="entry name" value="AdoMet_MTases"/>
    <property type="match status" value="1"/>
</dbReference>
<dbReference type="InterPro" id="IPR010675">
    <property type="entry name" value="Bin3_C"/>
</dbReference>
<evidence type="ECO:0000256" key="5">
    <source>
        <dbReference type="PROSITE-ProRule" id="PRU00848"/>
    </source>
</evidence>